<proteinExistence type="predicted"/>
<name>A0ACB9HL21_9ASTR</name>
<organism evidence="1 2">
    <name type="scientific">Smallanthus sonchifolius</name>
    <dbReference type="NCBI Taxonomy" id="185202"/>
    <lineage>
        <taxon>Eukaryota</taxon>
        <taxon>Viridiplantae</taxon>
        <taxon>Streptophyta</taxon>
        <taxon>Embryophyta</taxon>
        <taxon>Tracheophyta</taxon>
        <taxon>Spermatophyta</taxon>
        <taxon>Magnoliopsida</taxon>
        <taxon>eudicotyledons</taxon>
        <taxon>Gunneridae</taxon>
        <taxon>Pentapetalae</taxon>
        <taxon>asterids</taxon>
        <taxon>campanulids</taxon>
        <taxon>Asterales</taxon>
        <taxon>Asteraceae</taxon>
        <taxon>Asteroideae</taxon>
        <taxon>Heliantheae alliance</taxon>
        <taxon>Millerieae</taxon>
        <taxon>Smallanthus</taxon>
    </lineage>
</organism>
<evidence type="ECO:0000313" key="1">
    <source>
        <dbReference type="EMBL" id="KAI3795955.1"/>
    </source>
</evidence>
<keyword evidence="2" id="KW-1185">Reference proteome</keyword>
<dbReference type="Proteomes" id="UP001056120">
    <property type="component" value="Linkage Group LG12"/>
</dbReference>
<sequence length="111" mass="11773">MPEEGIPNFIGEGRGEDFTTGEQGGDQGSPAKARGLDGEGSMGVQVCKEGVGVNSQSSPLVDLNEEPVISENSGGNGGNWKFKTQLRKSLIERGNTLCQFLYLTIVPCILE</sequence>
<evidence type="ECO:0000313" key="2">
    <source>
        <dbReference type="Proteomes" id="UP001056120"/>
    </source>
</evidence>
<gene>
    <name evidence="1" type="ORF">L1987_38616</name>
</gene>
<dbReference type="EMBL" id="CM042029">
    <property type="protein sequence ID" value="KAI3795955.1"/>
    <property type="molecule type" value="Genomic_DNA"/>
</dbReference>
<protein>
    <submittedName>
        <fullName evidence="1">Uncharacterized protein</fullName>
    </submittedName>
</protein>
<reference evidence="2" key="1">
    <citation type="journal article" date="2022" name="Mol. Ecol. Resour.">
        <title>The genomes of chicory, endive, great burdock and yacon provide insights into Asteraceae palaeo-polyploidization history and plant inulin production.</title>
        <authorList>
            <person name="Fan W."/>
            <person name="Wang S."/>
            <person name="Wang H."/>
            <person name="Wang A."/>
            <person name="Jiang F."/>
            <person name="Liu H."/>
            <person name="Zhao H."/>
            <person name="Xu D."/>
            <person name="Zhang Y."/>
        </authorList>
    </citation>
    <scope>NUCLEOTIDE SEQUENCE [LARGE SCALE GENOMIC DNA]</scope>
    <source>
        <strain evidence="2">cv. Yunnan</strain>
    </source>
</reference>
<accession>A0ACB9HL21</accession>
<comment type="caution">
    <text evidence="1">The sequence shown here is derived from an EMBL/GenBank/DDBJ whole genome shotgun (WGS) entry which is preliminary data.</text>
</comment>
<reference evidence="1 2" key="2">
    <citation type="journal article" date="2022" name="Mol. Ecol. Resour.">
        <title>The genomes of chicory, endive, great burdock and yacon provide insights into Asteraceae paleo-polyploidization history and plant inulin production.</title>
        <authorList>
            <person name="Fan W."/>
            <person name="Wang S."/>
            <person name="Wang H."/>
            <person name="Wang A."/>
            <person name="Jiang F."/>
            <person name="Liu H."/>
            <person name="Zhao H."/>
            <person name="Xu D."/>
            <person name="Zhang Y."/>
        </authorList>
    </citation>
    <scope>NUCLEOTIDE SEQUENCE [LARGE SCALE GENOMIC DNA]</scope>
    <source>
        <strain evidence="2">cv. Yunnan</strain>
        <tissue evidence="1">Leaves</tissue>
    </source>
</reference>